<dbReference type="RefSeq" id="WP_344994810.1">
    <property type="nucleotide sequence ID" value="NZ_BAABFR010000026.1"/>
</dbReference>
<reference evidence="2" key="1">
    <citation type="journal article" date="2019" name="Int. J. Syst. Evol. Microbiol.">
        <title>The Global Catalogue of Microorganisms (GCM) 10K type strain sequencing project: providing services to taxonomists for standard genome sequencing and annotation.</title>
        <authorList>
            <consortium name="The Broad Institute Genomics Platform"/>
            <consortium name="The Broad Institute Genome Sequencing Center for Infectious Disease"/>
            <person name="Wu L."/>
            <person name="Ma J."/>
        </authorList>
    </citation>
    <scope>NUCLEOTIDE SEQUENCE [LARGE SCALE GENOMIC DNA]</scope>
    <source>
        <strain evidence="2">JCM 17688</strain>
    </source>
</reference>
<dbReference type="InterPro" id="IPR055850">
    <property type="entry name" value="DUF7427"/>
</dbReference>
<dbReference type="Proteomes" id="UP001500635">
    <property type="component" value="Unassembled WGS sequence"/>
</dbReference>
<dbReference type="EMBL" id="BAABFR010000026">
    <property type="protein sequence ID" value="GAA4391688.1"/>
    <property type="molecule type" value="Genomic_DNA"/>
</dbReference>
<evidence type="ECO:0000313" key="1">
    <source>
        <dbReference type="EMBL" id="GAA4391688.1"/>
    </source>
</evidence>
<comment type="caution">
    <text evidence="1">The sequence shown here is derived from an EMBL/GenBank/DDBJ whole genome shotgun (WGS) entry which is preliminary data.</text>
</comment>
<evidence type="ECO:0000313" key="2">
    <source>
        <dbReference type="Proteomes" id="UP001500635"/>
    </source>
</evidence>
<proteinExistence type="predicted"/>
<protein>
    <submittedName>
        <fullName evidence="1">Uncharacterized protein</fullName>
    </submittedName>
</protein>
<sequence length="82" mass="8902">MTGKQAWAVLGLGIVTYEAYAVRSGNKLLSEVVDEWLETRPVLTHAAVLLLAGHLLNFPERLHVRYADPVHLLALAVGATKG</sequence>
<organism evidence="1 2">
    <name type="scientific">Tsukamurella soli</name>
    <dbReference type="NCBI Taxonomy" id="644556"/>
    <lineage>
        <taxon>Bacteria</taxon>
        <taxon>Bacillati</taxon>
        <taxon>Actinomycetota</taxon>
        <taxon>Actinomycetes</taxon>
        <taxon>Mycobacteriales</taxon>
        <taxon>Tsukamurellaceae</taxon>
        <taxon>Tsukamurella</taxon>
    </lineage>
</organism>
<name>A0ABP8JJS3_9ACTN</name>
<accession>A0ABP8JJS3</accession>
<dbReference type="Pfam" id="PF24202">
    <property type="entry name" value="DUF7427"/>
    <property type="match status" value="1"/>
</dbReference>
<keyword evidence="2" id="KW-1185">Reference proteome</keyword>
<gene>
    <name evidence="1" type="ORF">GCM10023147_20850</name>
</gene>